<dbReference type="Pfam" id="PF01925">
    <property type="entry name" value="TauE"/>
    <property type="match status" value="1"/>
</dbReference>
<proteinExistence type="inferred from homology"/>
<comment type="similarity">
    <text evidence="2 6">Belongs to the 4-toluene sulfonate uptake permease (TSUP) (TC 2.A.102) family.</text>
</comment>
<evidence type="ECO:0000313" key="7">
    <source>
        <dbReference type="EMBL" id="MER2491700.1"/>
    </source>
</evidence>
<keyword evidence="8" id="KW-1185">Reference proteome</keyword>
<keyword evidence="6" id="KW-1003">Cell membrane</keyword>
<dbReference type="PANTHER" id="PTHR43701:SF2">
    <property type="entry name" value="MEMBRANE TRANSPORTER PROTEIN YJNA-RELATED"/>
    <property type="match status" value="1"/>
</dbReference>
<comment type="caution">
    <text evidence="7">The sequence shown here is derived from an EMBL/GenBank/DDBJ whole genome shotgun (WGS) entry which is preliminary data.</text>
</comment>
<keyword evidence="3 6" id="KW-0812">Transmembrane</keyword>
<feature type="transmembrane region" description="Helical" evidence="6">
    <location>
        <begin position="225"/>
        <end position="248"/>
    </location>
</feature>
<evidence type="ECO:0000256" key="5">
    <source>
        <dbReference type="ARBA" id="ARBA00023136"/>
    </source>
</evidence>
<organism evidence="7 8">
    <name type="scientific">Catenovulum sediminis</name>
    <dbReference type="NCBI Taxonomy" id="1740262"/>
    <lineage>
        <taxon>Bacteria</taxon>
        <taxon>Pseudomonadati</taxon>
        <taxon>Pseudomonadota</taxon>
        <taxon>Gammaproteobacteria</taxon>
        <taxon>Alteromonadales</taxon>
        <taxon>Alteromonadaceae</taxon>
        <taxon>Catenovulum</taxon>
    </lineage>
</organism>
<sequence>MLEILIGAVIGLVLGLTGAGGSIFAVPLLILLLDIPVQQAIGVSLATVAFSSLFGVLIRFTQRQIIWIPAVIFALLGAIFAPLGNWLNHQLPTSFIIIGFVMLTVLIAYKMWQSAPVSTLKNNDVRAKFSIENKSSDLPCQSKQSKQAQGQAFSISAKSTLGLSLAAATTGIMSGLFGVGGGFLIVPSLLLLTRMKFSAAIATSLFVIAVISSSGFISFAQNSAYMDWSLILLISLGGITGMLLGFFLSRHLTTAKLQQSFSVAMCIMALVMLIKHFGG</sequence>
<evidence type="ECO:0000313" key="8">
    <source>
        <dbReference type="Proteomes" id="UP001467690"/>
    </source>
</evidence>
<comment type="subcellular location">
    <subcellularLocation>
        <location evidence="6">Cell membrane</location>
        <topology evidence="6">Multi-pass membrane protein</topology>
    </subcellularLocation>
    <subcellularLocation>
        <location evidence="1">Membrane</location>
        <topology evidence="1">Multi-pass membrane protein</topology>
    </subcellularLocation>
</comment>
<feature type="transmembrane region" description="Helical" evidence="6">
    <location>
        <begin position="94"/>
        <end position="112"/>
    </location>
</feature>
<feature type="transmembrane region" description="Helical" evidence="6">
    <location>
        <begin position="260"/>
        <end position="278"/>
    </location>
</feature>
<feature type="transmembrane region" description="Helical" evidence="6">
    <location>
        <begin position="199"/>
        <end position="219"/>
    </location>
</feature>
<name>A0ABV1RFQ4_9ALTE</name>
<dbReference type="Proteomes" id="UP001467690">
    <property type="component" value="Unassembled WGS sequence"/>
</dbReference>
<feature type="transmembrane region" description="Helical" evidence="6">
    <location>
        <begin position="165"/>
        <end position="192"/>
    </location>
</feature>
<feature type="transmembrane region" description="Helical" evidence="6">
    <location>
        <begin position="40"/>
        <end position="60"/>
    </location>
</feature>
<dbReference type="InterPro" id="IPR002781">
    <property type="entry name" value="TM_pro_TauE-like"/>
</dbReference>
<feature type="transmembrane region" description="Helical" evidence="6">
    <location>
        <begin position="6"/>
        <end position="33"/>
    </location>
</feature>
<dbReference type="EMBL" id="JBELOE010000143">
    <property type="protein sequence ID" value="MER2491700.1"/>
    <property type="molecule type" value="Genomic_DNA"/>
</dbReference>
<evidence type="ECO:0000256" key="4">
    <source>
        <dbReference type="ARBA" id="ARBA00022989"/>
    </source>
</evidence>
<keyword evidence="4 6" id="KW-1133">Transmembrane helix</keyword>
<protein>
    <recommendedName>
        <fullName evidence="6">Probable membrane transporter protein</fullName>
    </recommendedName>
</protein>
<dbReference type="PANTHER" id="PTHR43701">
    <property type="entry name" value="MEMBRANE TRANSPORTER PROTEIN MJ0441-RELATED"/>
    <property type="match status" value="1"/>
</dbReference>
<feature type="transmembrane region" description="Helical" evidence="6">
    <location>
        <begin position="66"/>
        <end position="87"/>
    </location>
</feature>
<evidence type="ECO:0000256" key="1">
    <source>
        <dbReference type="ARBA" id="ARBA00004141"/>
    </source>
</evidence>
<reference evidence="7 8" key="1">
    <citation type="submission" date="2024-06" db="EMBL/GenBank/DDBJ databases">
        <authorList>
            <person name="Chen R.Y."/>
        </authorList>
    </citation>
    <scope>NUCLEOTIDE SEQUENCE [LARGE SCALE GENOMIC DNA]</scope>
    <source>
        <strain evidence="7 8">D2</strain>
    </source>
</reference>
<gene>
    <name evidence="7" type="ORF">ABS311_07370</name>
</gene>
<dbReference type="RefSeq" id="WP_185976722.1">
    <property type="nucleotide sequence ID" value="NZ_CP041660.1"/>
</dbReference>
<accession>A0ABV1RFQ4</accession>
<dbReference type="InterPro" id="IPR051598">
    <property type="entry name" value="TSUP/Inactive_protease-like"/>
</dbReference>
<evidence type="ECO:0000256" key="3">
    <source>
        <dbReference type="ARBA" id="ARBA00022692"/>
    </source>
</evidence>
<keyword evidence="5 6" id="KW-0472">Membrane</keyword>
<evidence type="ECO:0000256" key="6">
    <source>
        <dbReference type="RuleBase" id="RU363041"/>
    </source>
</evidence>
<evidence type="ECO:0000256" key="2">
    <source>
        <dbReference type="ARBA" id="ARBA00009142"/>
    </source>
</evidence>